<keyword evidence="6 8" id="KW-0342">GTP-binding</keyword>
<keyword evidence="5 8" id="KW-0460">Magnesium</keyword>
<comment type="cofactor">
    <cofactor evidence="8">
        <name>Mg(2+)</name>
        <dbReference type="ChEBI" id="CHEBI:18420"/>
    </cofactor>
</comment>
<dbReference type="PANTHER" id="PTHR19136">
    <property type="entry name" value="MOLYBDENUM COFACTOR GUANYLYLTRANSFERASE"/>
    <property type="match status" value="1"/>
</dbReference>
<dbReference type="AlphaFoldDB" id="G9QM54"/>
<comment type="caution">
    <text evidence="8">Lacks conserved residue(s) required for the propagation of feature annotation.</text>
</comment>
<keyword evidence="4 8" id="KW-0547">Nucleotide-binding</keyword>
<dbReference type="EMBL" id="ACWF01000116">
    <property type="protein sequence ID" value="EHL77265.1"/>
    <property type="molecule type" value="Genomic_DNA"/>
</dbReference>
<feature type="domain" description="MobA-like NTP transferase" evidence="9">
    <location>
        <begin position="6"/>
        <end position="157"/>
    </location>
</feature>
<evidence type="ECO:0000256" key="7">
    <source>
        <dbReference type="ARBA" id="ARBA00023150"/>
    </source>
</evidence>
<keyword evidence="11" id="KW-1185">Reference proteome</keyword>
<dbReference type="InterPro" id="IPR013482">
    <property type="entry name" value="Molybde_CF_guanTrfase"/>
</dbReference>
<evidence type="ECO:0000256" key="1">
    <source>
        <dbReference type="ARBA" id="ARBA00022490"/>
    </source>
</evidence>
<dbReference type="Gene3D" id="3.90.550.10">
    <property type="entry name" value="Spore Coat Polysaccharide Biosynthesis Protein SpsA, Chain A"/>
    <property type="match status" value="1"/>
</dbReference>
<feature type="binding site" evidence="8">
    <location>
        <position position="63"/>
    </location>
    <ligand>
        <name>GTP</name>
        <dbReference type="ChEBI" id="CHEBI:37565"/>
    </ligand>
</feature>
<evidence type="ECO:0000313" key="10">
    <source>
        <dbReference type="EMBL" id="EHL77265.1"/>
    </source>
</evidence>
<dbReference type="HOGENOM" id="CLU_055597_2_1_9"/>
<evidence type="ECO:0000256" key="8">
    <source>
        <dbReference type="HAMAP-Rule" id="MF_00316"/>
    </source>
</evidence>
<dbReference type="GO" id="GO:0005525">
    <property type="term" value="F:GTP binding"/>
    <property type="evidence" value="ECO:0007669"/>
    <property type="project" value="UniProtKB-UniRule"/>
</dbReference>
<feature type="binding site" evidence="8">
    <location>
        <position position="94"/>
    </location>
    <ligand>
        <name>GTP</name>
        <dbReference type="ChEBI" id="CHEBI:37565"/>
    </ligand>
</feature>
<dbReference type="InterPro" id="IPR025877">
    <property type="entry name" value="MobA-like_NTP_Trfase"/>
</dbReference>
<dbReference type="GO" id="GO:0061603">
    <property type="term" value="F:molybdenum cofactor guanylyltransferase activity"/>
    <property type="evidence" value="ECO:0007669"/>
    <property type="project" value="UniProtKB-EC"/>
</dbReference>
<evidence type="ECO:0000256" key="3">
    <source>
        <dbReference type="ARBA" id="ARBA00022723"/>
    </source>
</evidence>
<feature type="binding site" evidence="8">
    <location>
        <position position="94"/>
    </location>
    <ligand>
        <name>Mg(2+)</name>
        <dbReference type="ChEBI" id="CHEBI:18420"/>
    </ligand>
</feature>
<dbReference type="SUPFAM" id="SSF53448">
    <property type="entry name" value="Nucleotide-diphospho-sugar transferases"/>
    <property type="match status" value="1"/>
</dbReference>
<dbReference type="GO" id="GO:0005737">
    <property type="term" value="C:cytoplasm"/>
    <property type="evidence" value="ECO:0007669"/>
    <property type="project" value="UniProtKB-SubCell"/>
</dbReference>
<accession>G9QM54</accession>
<reference evidence="10 11" key="1">
    <citation type="submission" date="2011-09" db="EMBL/GenBank/DDBJ databases">
        <title>The Genome Sequence of Bacillus smithii 7_3_47FAA.</title>
        <authorList>
            <consortium name="The Broad Institute Genome Sequencing Platform"/>
            <person name="Earl A."/>
            <person name="Ward D."/>
            <person name="Feldgarden M."/>
            <person name="Gevers D."/>
            <person name="Daigneault M."/>
            <person name="Strauss J."/>
            <person name="Allen-Vercoe E."/>
            <person name="Young S.K."/>
            <person name="Zeng Q."/>
            <person name="Gargeya S."/>
            <person name="Fitzgerald M."/>
            <person name="Haas B."/>
            <person name="Abouelleil A."/>
            <person name="Alvarado L."/>
            <person name="Arachchi H.M."/>
            <person name="Berlin A."/>
            <person name="Brown A."/>
            <person name="Chapman S.B."/>
            <person name="Chen Z."/>
            <person name="Dunbar C."/>
            <person name="Freedman E."/>
            <person name="Gearin G."/>
            <person name="Goldberg J."/>
            <person name="Griggs A."/>
            <person name="Gujja S."/>
            <person name="Heiman D."/>
            <person name="Howarth C."/>
            <person name="Larson L."/>
            <person name="Lui A."/>
            <person name="MacDonald P.J.P."/>
            <person name="Montmayeur A."/>
            <person name="Murphy C."/>
            <person name="Neiman D."/>
            <person name="Pearson M."/>
            <person name="Priest M."/>
            <person name="Roberts A."/>
            <person name="Saif S."/>
            <person name="Shea T."/>
            <person name="Shenoy N."/>
            <person name="Sisk P."/>
            <person name="Stolte C."/>
            <person name="Sykes S."/>
            <person name="Wortman J."/>
            <person name="Nusbaum C."/>
            <person name="Birren B."/>
        </authorList>
    </citation>
    <scope>NUCLEOTIDE SEQUENCE [LARGE SCALE GENOMIC DNA]</scope>
    <source>
        <strain evidence="10 11">7_3_47FAA</strain>
    </source>
</reference>
<dbReference type="GO" id="GO:0046872">
    <property type="term" value="F:metal ion binding"/>
    <property type="evidence" value="ECO:0007669"/>
    <property type="project" value="UniProtKB-KW"/>
</dbReference>
<dbReference type="GO" id="GO:0006777">
    <property type="term" value="P:Mo-molybdopterin cofactor biosynthetic process"/>
    <property type="evidence" value="ECO:0007669"/>
    <property type="project" value="UniProtKB-KW"/>
</dbReference>
<comment type="domain">
    <text evidence="8">The N-terminal domain determines nucleotide recognition and specific binding, while the C-terminal domain determines the specific binding to the target protein.</text>
</comment>
<dbReference type="Pfam" id="PF12804">
    <property type="entry name" value="NTP_transf_3"/>
    <property type="match status" value="1"/>
</dbReference>
<feature type="binding site" evidence="8">
    <location>
        <position position="20"/>
    </location>
    <ligand>
        <name>GTP</name>
        <dbReference type="ChEBI" id="CHEBI:37565"/>
    </ligand>
</feature>
<gene>
    <name evidence="8" type="primary">mobA</name>
    <name evidence="10" type="ORF">HMPREF1015_00621</name>
</gene>
<keyword evidence="3 8" id="KW-0479">Metal-binding</keyword>
<keyword evidence="2 8" id="KW-0808">Transferase</keyword>
<dbReference type="EC" id="2.7.7.77" evidence="8"/>
<dbReference type="PANTHER" id="PTHR19136:SF81">
    <property type="entry name" value="MOLYBDENUM COFACTOR GUANYLYLTRANSFERASE"/>
    <property type="match status" value="1"/>
</dbReference>
<feature type="binding site" evidence="8">
    <location>
        <begin position="8"/>
        <end position="10"/>
    </location>
    <ligand>
        <name>GTP</name>
        <dbReference type="ChEBI" id="CHEBI:37565"/>
    </ligand>
</feature>
<proteinExistence type="inferred from homology"/>
<protein>
    <recommendedName>
        <fullName evidence="8">Probable molybdenum cofactor guanylyltransferase</fullName>
        <shortName evidence="8">MoCo guanylyltransferase</shortName>
        <ecNumber evidence="8">2.7.7.77</ecNumber>
    </recommendedName>
    <alternativeName>
        <fullName evidence="8">GTP:molybdopterin guanylyltransferase</fullName>
    </alternativeName>
    <alternativeName>
        <fullName evidence="8">Mo-MPT guanylyltransferase</fullName>
    </alternativeName>
    <alternativeName>
        <fullName evidence="8">Molybdopterin guanylyltransferase</fullName>
    </alternativeName>
    <alternativeName>
        <fullName evidence="8">Molybdopterin-guanine dinucleotide synthase</fullName>
        <shortName evidence="8">MGD synthase</shortName>
    </alternativeName>
</protein>
<dbReference type="RefSeq" id="WP_003354346.1">
    <property type="nucleotide sequence ID" value="NZ_JH414757.1"/>
</dbReference>
<evidence type="ECO:0000256" key="5">
    <source>
        <dbReference type="ARBA" id="ARBA00022842"/>
    </source>
</evidence>
<evidence type="ECO:0000259" key="9">
    <source>
        <dbReference type="Pfam" id="PF12804"/>
    </source>
</evidence>
<evidence type="ECO:0000256" key="4">
    <source>
        <dbReference type="ARBA" id="ARBA00022741"/>
    </source>
</evidence>
<comment type="caution">
    <text evidence="10">The sequence shown here is derived from an EMBL/GenBank/DDBJ whole genome shotgun (WGS) entry which is preliminary data.</text>
</comment>
<dbReference type="CDD" id="cd02503">
    <property type="entry name" value="MobA"/>
    <property type="match status" value="1"/>
</dbReference>
<organism evidence="10 11">
    <name type="scientific">Bacillus smithii 7_3_47FAA</name>
    <dbReference type="NCBI Taxonomy" id="665952"/>
    <lineage>
        <taxon>Bacteria</taxon>
        <taxon>Bacillati</taxon>
        <taxon>Bacillota</taxon>
        <taxon>Bacilli</taxon>
        <taxon>Bacillales</taxon>
        <taxon>Bacillaceae</taxon>
        <taxon>Bacillus</taxon>
    </lineage>
</organism>
<name>G9QM54_9BACI</name>
<evidence type="ECO:0000313" key="11">
    <source>
        <dbReference type="Proteomes" id="UP000011747"/>
    </source>
</evidence>
<comment type="function">
    <text evidence="8">Transfers a GMP moiety from GTP to Mo-molybdopterin (Mo-MPT) cofactor (Moco or molybdenum cofactor) to form Mo-molybdopterin guanine dinucleotide (Mo-MGD) cofactor.</text>
</comment>
<comment type="similarity">
    <text evidence="8">Belongs to the MobA family.</text>
</comment>
<keyword evidence="7 8" id="KW-0501">Molybdenum cofactor biosynthesis</keyword>
<comment type="subcellular location">
    <subcellularLocation>
        <location evidence="8">Cytoplasm</location>
    </subcellularLocation>
</comment>
<dbReference type="InterPro" id="IPR029044">
    <property type="entry name" value="Nucleotide-diphossugar_trans"/>
</dbReference>
<dbReference type="PATRIC" id="fig|665952.3.peg.2157"/>
<evidence type="ECO:0000256" key="2">
    <source>
        <dbReference type="ARBA" id="ARBA00022679"/>
    </source>
</evidence>
<sequence length="205" mass="23055">METTVFLLAGGQSTRMGMNKALLEVDGKTMLERLKDEFQPLTSKMVLLTGSHSYSMDLPQLPDDASFRGCGPLAGIYTGLLHSDTEMNLFVACDMPFASRRIGKWMIDELAKTDQDAIIPMTDGILHPLFAVYKTSAKEAAKIQLKRKQYRLKEFLRLLDMKIVAEHDVPDALKAEYANAFWNMNDPESFKVVKTKIKGMKSNDV</sequence>
<evidence type="ECO:0000256" key="6">
    <source>
        <dbReference type="ARBA" id="ARBA00023134"/>
    </source>
</evidence>
<comment type="catalytic activity">
    <reaction evidence="8">
        <text>Mo-molybdopterin + GTP + H(+) = Mo-molybdopterin guanine dinucleotide + diphosphate</text>
        <dbReference type="Rhea" id="RHEA:34243"/>
        <dbReference type="ChEBI" id="CHEBI:15378"/>
        <dbReference type="ChEBI" id="CHEBI:33019"/>
        <dbReference type="ChEBI" id="CHEBI:37565"/>
        <dbReference type="ChEBI" id="CHEBI:71302"/>
        <dbReference type="ChEBI" id="CHEBI:71310"/>
        <dbReference type="EC" id="2.7.7.77"/>
    </reaction>
</comment>
<dbReference type="Proteomes" id="UP000011747">
    <property type="component" value="Unassembled WGS sequence"/>
</dbReference>
<keyword evidence="1 8" id="KW-0963">Cytoplasm</keyword>
<dbReference type="HAMAP" id="MF_00316">
    <property type="entry name" value="MobA"/>
    <property type="match status" value="1"/>
</dbReference>